<dbReference type="InterPro" id="IPR037523">
    <property type="entry name" value="VOC_core"/>
</dbReference>
<dbReference type="Pfam" id="PF00903">
    <property type="entry name" value="Glyoxalase"/>
    <property type="match status" value="1"/>
</dbReference>
<proteinExistence type="predicted"/>
<dbReference type="EMBL" id="FSRN01000001">
    <property type="protein sequence ID" value="SIN83595.1"/>
    <property type="molecule type" value="Genomic_DNA"/>
</dbReference>
<protein>
    <submittedName>
        <fullName evidence="2">Lactoylglutathione lyase</fullName>
    </submittedName>
</protein>
<dbReference type="SUPFAM" id="SSF54593">
    <property type="entry name" value="Glyoxalase/Bleomycin resistance protein/Dihydroxybiphenyl dioxygenase"/>
    <property type="match status" value="1"/>
</dbReference>
<keyword evidence="3" id="KW-1185">Reference proteome</keyword>
<organism evidence="2 3">
    <name type="scientific">Carnobacterium alterfunditum</name>
    <dbReference type="NCBI Taxonomy" id="28230"/>
    <lineage>
        <taxon>Bacteria</taxon>
        <taxon>Bacillati</taxon>
        <taxon>Bacillota</taxon>
        <taxon>Bacilli</taxon>
        <taxon>Lactobacillales</taxon>
        <taxon>Carnobacteriaceae</taxon>
        <taxon>Carnobacterium</taxon>
    </lineage>
</organism>
<dbReference type="AlphaFoldDB" id="A0A1N6EKT5"/>
<dbReference type="eggNOG" id="COG0346">
    <property type="taxonomic scope" value="Bacteria"/>
</dbReference>
<keyword evidence="2" id="KW-0456">Lyase</keyword>
<dbReference type="PROSITE" id="PS51819">
    <property type="entry name" value="VOC"/>
    <property type="match status" value="1"/>
</dbReference>
<feature type="domain" description="VOC" evidence="1">
    <location>
        <begin position="2"/>
        <end position="127"/>
    </location>
</feature>
<dbReference type="Gene3D" id="3.10.180.10">
    <property type="entry name" value="2,3-Dihydroxybiphenyl 1,2-Dioxygenase, domain 1"/>
    <property type="match status" value="1"/>
</dbReference>
<evidence type="ECO:0000313" key="3">
    <source>
        <dbReference type="Proteomes" id="UP000184758"/>
    </source>
</evidence>
<dbReference type="RefSeq" id="WP_034546423.1">
    <property type="nucleotide sequence ID" value="NZ_FSRN01000001.1"/>
</dbReference>
<sequence length="127" mass="14305">MKISHVALWSKDIERMRQFYETYFNAQAGERYENTNRGFASYFLTFPGAETKLELMQQPTITDQPEETPLGWAHLAISVGSEKEVNNLTTVIAGEGHTIVGQSRWTGDGYYESVVADPEGNLIEITI</sequence>
<dbReference type="InterPro" id="IPR029068">
    <property type="entry name" value="Glyas_Bleomycin-R_OHBP_Dase"/>
</dbReference>
<dbReference type="STRING" id="28230.SAMN05878443_0051"/>
<dbReference type="PANTHER" id="PTHR36113">
    <property type="entry name" value="LYASE, PUTATIVE-RELATED-RELATED"/>
    <property type="match status" value="1"/>
</dbReference>
<dbReference type="InterPro" id="IPR004360">
    <property type="entry name" value="Glyas_Fos-R_dOase_dom"/>
</dbReference>
<evidence type="ECO:0000313" key="2">
    <source>
        <dbReference type="EMBL" id="SIN83595.1"/>
    </source>
</evidence>
<reference evidence="3" key="1">
    <citation type="submission" date="2016-11" db="EMBL/GenBank/DDBJ databases">
        <authorList>
            <person name="Varghese N."/>
            <person name="Submissions S."/>
        </authorList>
    </citation>
    <scope>NUCLEOTIDE SEQUENCE [LARGE SCALE GENOMIC DNA]</scope>
    <source>
        <strain evidence="3">313</strain>
    </source>
</reference>
<dbReference type="InterPro" id="IPR051332">
    <property type="entry name" value="Fosfomycin_Res_Enzymes"/>
</dbReference>
<dbReference type="OrthoDB" id="9789012at2"/>
<dbReference type="Proteomes" id="UP000184758">
    <property type="component" value="Unassembled WGS sequence"/>
</dbReference>
<gene>
    <name evidence="2" type="ORF">SAMN05878443_0051</name>
</gene>
<accession>A0A1N6EKT5</accession>
<dbReference type="GO" id="GO:0016829">
    <property type="term" value="F:lyase activity"/>
    <property type="evidence" value="ECO:0007669"/>
    <property type="project" value="UniProtKB-KW"/>
</dbReference>
<dbReference type="PANTHER" id="PTHR36113:SF1">
    <property type="entry name" value="GLYOXALASE_BLEOMYCIN RESISTANCE PROTEIN_DIOXYGENASE"/>
    <property type="match status" value="1"/>
</dbReference>
<name>A0A1N6EKT5_9LACT</name>
<evidence type="ECO:0000259" key="1">
    <source>
        <dbReference type="PROSITE" id="PS51819"/>
    </source>
</evidence>